<protein>
    <submittedName>
        <fullName evidence="1">Uncharacterized protein</fullName>
    </submittedName>
</protein>
<reference evidence="1 2" key="1">
    <citation type="journal article" date="2021" name="Front. Genet.">
        <title>Chromosome-Level Genome Assembly Reveals Significant Gene Expansion in the Toll and IMD Signaling Pathways of Dendrolimus kikuchii.</title>
        <authorList>
            <person name="Zhou J."/>
            <person name="Wu P."/>
            <person name="Xiong Z."/>
            <person name="Liu N."/>
            <person name="Zhao N."/>
            <person name="Ji M."/>
            <person name="Qiu Y."/>
            <person name="Yang B."/>
        </authorList>
    </citation>
    <scope>NUCLEOTIDE SEQUENCE [LARGE SCALE GENOMIC DNA]</scope>
    <source>
        <strain evidence="1">Ann1</strain>
    </source>
</reference>
<accession>A0ACC1CYX3</accession>
<proteinExistence type="predicted"/>
<evidence type="ECO:0000313" key="2">
    <source>
        <dbReference type="Proteomes" id="UP000824533"/>
    </source>
</evidence>
<gene>
    <name evidence="1" type="ORF">K1T71_006908</name>
</gene>
<keyword evidence="2" id="KW-1185">Reference proteome</keyword>
<dbReference type="EMBL" id="CM034398">
    <property type="protein sequence ID" value="KAJ0176899.1"/>
    <property type="molecule type" value="Genomic_DNA"/>
</dbReference>
<comment type="caution">
    <text evidence="1">The sequence shown here is derived from an EMBL/GenBank/DDBJ whole genome shotgun (WGS) entry which is preliminary data.</text>
</comment>
<sequence>MSLLHFALQVFACSDWCVRQAVPLRLMRCNVVQLAALGAARALEPYYNWPKFTDRYDAVAGVSADGKHLCTAVFVSPNCALSAANPLREYLPDERRKRLRVHVVNCDFNRPQPLPVYAIVAQLTRADYSPGVVGFDGRHNTIHDLVALSTPKAYRVMACPLRKAPRSPCFTTFRSYHVAREFPPLEKGNWSLATFGFEQRSPLTLMVFQFPDPVLMECEEWLRRAWGHFICLLNVERLLGGSGTGLFHKDALLGLGAFELSRGLDSILVFTDLRPYHLIEYKLDIPKTTSHLFCENLTSRLTP</sequence>
<evidence type="ECO:0000313" key="1">
    <source>
        <dbReference type="EMBL" id="KAJ0176899.1"/>
    </source>
</evidence>
<name>A0ACC1CYX3_9NEOP</name>
<dbReference type="Proteomes" id="UP000824533">
    <property type="component" value="Linkage Group LG12"/>
</dbReference>
<organism evidence="1 2">
    <name type="scientific">Dendrolimus kikuchii</name>
    <dbReference type="NCBI Taxonomy" id="765133"/>
    <lineage>
        <taxon>Eukaryota</taxon>
        <taxon>Metazoa</taxon>
        <taxon>Ecdysozoa</taxon>
        <taxon>Arthropoda</taxon>
        <taxon>Hexapoda</taxon>
        <taxon>Insecta</taxon>
        <taxon>Pterygota</taxon>
        <taxon>Neoptera</taxon>
        <taxon>Endopterygota</taxon>
        <taxon>Lepidoptera</taxon>
        <taxon>Glossata</taxon>
        <taxon>Ditrysia</taxon>
        <taxon>Bombycoidea</taxon>
        <taxon>Lasiocampidae</taxon>
        <taxon>Dendrolimus</taxon>
    </lineage>
</organism>